<evidence type="ECO:0000313" key="1">
    <source>
        <dbReference type="EMBL" id="KAB4470185.1"/>
    </source>
</evidence>
<comment type="caution">
    <text evidence="1">The sequence shown here is derived from an EMBL/GenBank/DDBJ whole genome shotgun (WGS) entry which is preliminary data.</text>
</comment>
<reference evidence="1 2" key="1">
    <citation type="journal article" date="2019" name="Nat. Med.">
        <title>A library of human gut bacterial isolates paired with longitudinal multiomics data enables mechanistic microbiome research.</title>
        <authorList>
            <person name="Poyet M."/>
            <person name="Groussin M."/>
            <person name="Gibbons S.M."/>
            <person name="Avila-Pacheco J."/>
            <person name="Jiang X."/>
            <person name="Kearney S.M."/>
            <person name="Perrotta A.R."/>
            <person name="Berdy B."/>
            <person name="Zhao S."/>
            <person name="Lieberman T.D."/>
            <person name="Swanson P.K."/>
            <person name="Smith M."/>
            <person name="Roesemann S."/>
            <person name="Alexander J.E."/>
            <person name="Rich S.A."/>
            <person name="Livny J."/>
            <person name="Vlamakis H."/>
            <person name="Clish C."/>
            <person name="Bullock K."/>
            <person name="Deik A."/>
            <person name="Scott J."/>
            <person name="Pierce K.A."/>
            <person name="Xavier R.J."/>
            <person name="Alm E.J."/>
        </authorList>
    </citation>
    <scope>NUCLEOTIDE SEQUENCE [LARGE SCALE GENOMIC DNA]</scope>
    <source>
        <strain evidence="1 2">BIOML-A156</strain>
    </source>
</reference>
<dbReference type="EMBL" id="WCRS01000019">
    <property type="protein sequence ID" value="KAB4470185.1"/>
    <property type="molecule type" value="Genomic_DNA"/>
</dbReference>
<gene>
    <name evidence="1" type="ORF">GAN59_20415</name>
</gene>
<proteinExistence type="predicted"/>
<accession>A0A6I0S3P3</accession>
<protein>
    <submittedName>
        <fullName evidence="1">Uncharacterized protein</fullName>
    </submittedName>
</protein>
<dbReference type="AlphaFoldDB" id="A0A6I0S3P3"/>
<organism evidence="1 2">
    <name type="scientific">Bacteroides thetaiotaomicron</name>
    <dbReference type="NCBI Taxonomy" id="818"/>
    <lineage>
        <taxon>Bacteria</taxon>
        <taxon>Pseudomonadati</taxon>
        <taxon>Bacteroidota</taxon>
        <taxon>Bacteroidia</taxon>
        <taxon>Bacteroidales</taxon>
        <taxon>Bacteroidaceae</taxon>
        <taxon>Bacteroides</taxon>
    </lineage>
</organism>
<sequence length="286" mass="33116">MKKLLIQSITAMFTILCLQACSKEDNYLLQDIPFDETTKDSSIDLDGKTYSTWIKDASYCIGIYNTETKDKIVEFPTVIEGGLNQTANLYFGETKKYTIQGCYILDIIKNEKDVYMLLEYSEEKYGLGITELLILHDNKITKRIKYANTIGRPNKLMPWYDKEIVATANENLSRYASDDFYIYSSGLDLIYKSAKTWNYDSFLNAHPIDTYRFIQADGNYIILKDIKEDFNEVWRFVHGDKDAIVKRLEVDVNEEIVEIVLELVYKDGAKETKSFKLNIEDGSLIE</sequence>
<name>A0A6I0S3P3_BACT4</name>
<dbReference type="RefSeq" id="WP_234131339.1">
    <property type="nucleotide sequence ID" value="NZ_JAGKIC010000038.1"/>
</dbReference>
<evidence type="ECO:0000313" key="2">
    <source>
        <dbReference type="Proteomes" id="UP000488521"/>
    </source>
</evidence>
<dbReference type="Proteomes" id="UP000488521">
    <property type="component" value="Unassembled WGS sequence"/>
</dbReference>